<protein>
    <submittedName>
        <fullName evidence="4">Efflux RND transporter permease subunit</fullName>
    </submittedName>
</protein>
<accession>A0ABW0FKT2</accession>
<feature type="region of interest" description="Disordered" evidence="1">
    <location>
        <begin position="436"/>
        <end position="459"/>
    </location>
</feature>
<dbReference type="SUPFAM" id="SSF82714">
    <property type="entry name" value="Multidrug efflux transporter AcrB TolC docking domain, DN and DC subdomains"/>
    <property type="match status" value="1"/>
</dbReference>
<feature type="transmembrane region" description="Helical" evidence="2">
    <location>
        <begin position="220"/>
        <end position="248"/>
    </location>
</feature>
<keyword evidence="5" id="KW-1185">Reference proteome</keyword>
<dbReference type="Gene3D" id="3.30.70.1430">
    <property type="entry name" value="Multidrug efflux transporter AcrB pore domain"/>
    <property type="match status" value="1"/>
</dbReference>
<keyword evidence="3" id="KW-0732">Signal</keyword>
<dbReference type="Gene3D" id="3.30.70.1440">
    <property type="entry name" value="Multidrug efflux transporter AcrB pore domain"/>
    <property type="match status" value="1"/>
</dbReference>
<keyword evidence="2" id="KW-0812">Transmembrane</keyword>
<keyword evidence="2" id="KW-1133">Transmembrane helix</keyword>
<dbReference type="Gene3D" id="1.20.1640.10">
    <property type="entry name" value="Multidrug efflux transporter AcrB transmembrane domain"/>
    <property type="match status" value="1"/>
</dbReference>
<reference evidence="5" key="1">
    <citation type="journal article" date="2019" name="Int. J. Syst. Evol. Microbiol.">
        <title>The Global Catalogue of Microorganisms (GCM) 10K type strain sequencing project: providing services to taxonomists for standard genome sequencing and annotation.</title>
        <authorList>
            <consortium name="The Broad Institute Genomics Platform"/>
            <consortium name="The Broad Institute Genome Sequencing Center for Infectious Disease"/>
            <person name="Wu L."/>
            <person name="Ma J."/>
        </authorList>
    </citation>
    <scope>NUCLEOTIDE SEQUENCE [LARGE SCALE GENOMIC DNA]</scope>
    <source>
        <strain evidence="5">JCM 12125</strain>
    </source>
</reference>
<evidence type="ECO:0000256" key="2">
    <source>
        <dbReference type="SAM" id="Phobius"/>
    </source>
</evidence>
<dbReference type="InterPro" id="IPR001036">
    <property type="entry name" value="Acrflvin-R"/>
</dbReference>
<dbReference type="PANTHER" id="PTHR32063">
    <property type="match status" value="1"/>
</dbReference>
<feature type="chain" id="PRO_5046950157" evidence="3">
    <location>
        <begin position="31"/>
        <end position="459"/>
    </location>
</feature>
<dbReference type="Proteomes" id="UP001596152">
    <property type="component" value="Unassembled WGS sequence"/>
</dbReference>
<evidence type="ECO:0000313" key="5">
    <source>
        <dbReference type="Proteomes" id="UP001596152"/>
    </source>
</evidence>
<dbReference type="InterPro" id="IPR027463">
    <property type="entry name" value="AcrB_DN_DC_subdom"/>
</dbReference>
<keyword evidence="2" id="KW-0472">Membrane</keyword>
<dbReference type="Pfam" id="PF00873">
    <property type="entry name" value="ACR_tran"/>
    <property type="match status" value="2"/>
</dbReference>
<proteinExistence type="predicted"/>
<evidence type="ECO:0000256" key="3">
    <source>
        <dbReference type="SAM" id="SignalP"/>
    </source>
</evidence>
<dbReference type="PANTHER" id="PTHR32063:SF24">
    <property type="entry name" value="CATION EFFLUX SYSTEM (ACRB_ACRD_ACRF FAMILY)"/>
    <property type="match status" value="1"/>
</dbReference>
<name>A0ABW0FKT2_9CAUL</name>
<comment type="caution">
    <text evidence="4">The sequence shown here is derived from an EMBL/GenBank/DDBJ whole genome shotgun (WGS) entry which is preliminary data.</text>
</comment>
<dbReference type="RefSeq" id="WP_374036389.1">
    <property type="nucleotide sequence ID" value="NZ_CP169082.1"/>
</dbReference>
<evidence type="ECO:0000313" key="4">
    <source>
        <dbReference type="EMBL" id="MFC5342282.1"/>
    </source>
</evidence>
<evidence type="ECO:0000256" key="1">
    <source>
        <dbReference type="SAM" id="MobiDB-lite"/>
    </source>
</evidence>
<dbReference type="SUPFAM" id="SSF82693">
    <property type="entry name" value="Multidrug efflux transporter AcrB pore domain, PN1, PN2, PC1 and PC2 subdomains"/>
    <property type="match status" value="1"/>
</dbReference>
<organism evidence="4 5">
    <name type="scientific">Brevundimonas staleyi</name>
    <dbReference type="NCBI Taxonomy" id="74326"/>
    <lineage>
        <taxon>Bacteria</taxon>
        <taxon>Pseudomonadati</taxon>
        <taxon>Pseudomonadota</taxon>
        <taxon>Alphaproteobacteria</taxon>
        <taxon>Caulobacterales</taxon>
        <taxon>Caulobacteraceae</taxon>
        <taxon>Brevundimonas</taxon>
    </lineage>
</organism>
<dbReference type="Gene3D" id="3.30.2090.10">
    <property type="entry name" value="Multidrug efflux transporter AcrB TolC docking domain, DN and DC subdomains"/>
    <property type="match status" value="2"/>
</dbReference>
<sequence length="459" mass="48084">MLRLMRQLMSRMGLTGAVVLALAFATPAFASHACATEACAPAGRTSIDAPAEAGEACPDCGPACANGCCHAQHAATAPDLSVPAAQLMNRPAPEPAHAEEGHEEGAAETPLVALSPDDATAAGVTVVALQRGGQVIRVSDVATVEIGRAPRLGSASADGRETVVGAALMLQGENSREVAHRVGQRLEEIQSSLPPGVALRPELDRTDLVEATIKTVEHNLALGALLVIAVLFFALGNMRAAVITALVIENTLRPLGIARHEQGRPLTVAERLSIAAASKHWPNPGEPKAAVVERMEQNLSTLLGNNYEFTQPIEMRFNELIAGVRRSDVAVMIYGDDFAAMSRTAAEVAGVLNGIEGAADVRVEQVSGQPTITATVDRTAAAAQWVHASDAADALAGRSAGQVNEGDRRFDVVVRLGDPFRDDPAIMEQLPVMPENAEAGAPTVPSWTGNAKRDQPRPR</sequence>
<dbReference type="Gene3D" id="3.30.70.1320">
    <property type="entry name" value="Multidrug efflux transporter AcrB pore domain like"/>
    <property type="match status" value="1"/>
</dbReference>
<dbReference type="EMBL" id="JBHSLF010000001">
    <property type="protein sequence ID" value="MFC5342282.1"/>
    <property type="molecule type" value="Genomic_DNA"/>
</dbReference>
<gene>
    <name evidence="4" type="ORF">ACFPIE_00025</name>
</gene>
<feature type="signal peptide" evidence="3">
    <location>
        <begin position="1"/>
        <end position="30"/>
    </location>
</feature>